<dbReference type="PANTHER" id="PTHR11964">
    <property type="entry name" value="S-ADENOSYLMETHIONINE SYNTHETASE"/>
    <property type="match status" value="1"/>
</dbReference>
<evidence type="ECO:0000259" key="2">
    <source>
        <dbReference type="Pfam" id="PF00438"/>
    </source>
</evidence>
<reference evidence="3 4" key="1">
    <citation type="journal article" date="2024" name="Microbiol. Immunol.">
        <title>Discovery of a novel spotted fever group Rickettsia, 'Candidatus Rickettsia kedanie,' in unfed larval chigger mites, Leptotrombidium scutellare.</title>
        <authorList>
            <person name="Ogawa M."/>
            <person name="Matsutani M."/>
            <person name="Katayama T."/>
            <person name="Takada N."/>
            <person name="Noda S."/>
            <person name="Takahashi M."/>
            <person name="Kageyama D."/>
            <person name="Hanaoka N."/>
            <person name="Ebihara H."/>
        </authorList>
    </citation>
    <scope>NUCLEOTIDE SEQUENCE [LARGE SCALE GENOMIC DNA]</scope>
    <source>
        <strain evidence="3 4">KNCP2-13</strain>
    </source>
</reference>
<accession>A0ABP9TT75</accession>
<dbReference type="SUPFAM" id="SSF55973">
    <property type="entry name" value="S-adenosylmethionine synthetase"/>
    <property type="match status" value="1"/>
</dbReference>
<dbReference type="Proteomes" id="UP001628124">
    <property type="component" value="Unassembled WGS sequence"/>
</dbReference>
<dbReference type="InterPro" id="IPR022628">
    <property type="entry name" value="S-AdoMet_synt_N"/>
</dbReference>
<dbReference type="InterPro" id="IPR002133">
    <property type="entry name" value="S-AdoMet_synthetase"/>
</dbReference>
<evidence type="ECO:0000313" key="3">
    <source>
        <dbReference type="EMBL" id="GAA5252073.1"/>
    </source>
</evidence>
<dbReference type="EMBL" id="BAABMM010000016">
    <property type="protein sequence ID" value="GAA5252073.1"/>
    <property type="molecule type" value="Genomic_DNA"/>
</dbReference>
<gene>
    <name evidence="3" type="ORF">KNCP2_03610</name>
</gene>
<organism evidence="3 4">
    <name type="scientific">Candidatus Rickettsia kedanie</name>
    <dbReference type="NCBI Taxonomy" id="3115352"/>
    <lineage>
        <taxon>Bacteria</taxon>
        <taxon>Pseudomonadati</taxon>
        <taxon>Pseudomonadota</taxon>
        <taxon>Alphaproteobacteria</taxon>
        <taxon>Rickettsiales</taxon>
        <taxon>Rickettsiaceae</taxon>
        <taxon>Rickettsieae</taxon>
        <taxon>Rickettsia</taxon>
        <taxon>spotted fever group</taxon>
    </lineage>
</organism>
<feature type="domain" description="S-adenosylmethionine synthetase N-terminal" evidence="2">
    <location>
        <begin position="3"/>
        <end position="96"/>
    </location>
</feature>
<keyword evidence="1" id="KW-0479">Metal-binding</keyword>
<evidence type="ECO:0000313" key="4">
    <source>
        <dbReference type="Proteomes" id="UP001628124"/>
    </source>
</evidence>
<comment type="caution">
    <text evidence="3">The sequence shown here is derived from an EMBL/GenBank/DDBJ whole genome shotgun (WGS) entry which is preliminary data.</text>
</comment>
<dbReference type="Pfam" id="PF00438">
    <property type="entry name" value="S-AdoMet_synt_N"/>
    <property type="match status" value="1"/>
</dbReference>
<name>A0ABP9TT75_9RICK</name>
<proteinExistence type="predicted"/>
<protein>
    <recommendedName>
        <fullName evidence="2">S-adenosylmethionine synthetase N-terminal domain-containing protein</fullName>
    </recommendedName>
</protein>
<dbReference type="InterPro" id="IPR022636">
    <property type="entry name" value="S-AdoMet_synthetase_sfam"/>
</dbReference>
<sequence length="98" mass="10688">MKNFIFTSESVSEGHPDKIADQISDTVLDEILKHDPSGRVACETFVTAGLVLVGGEITTSTYVDIEQIVRSKIQEISYNNPNYGFDSSCCAVISSIIK</sequence>
<dbReference type="Gene3D" id="3.30.300.10">
    <property type="match status" value="1"/>
</dbReference>
<keyword evidence="4" id="KW-1185">Reference proteome</keyword>
<evidence type="ECO:0000256" key="1">
    <source>
        <dbReference type="ARBA" id="ARBA00022723"/>
    </source>
</evidence>